<evidence type="ECO:0000256" key="1">
    <source>
        <dbReference type="ARBA" id="ARBA00022737"/>
    </source>
</evidence>
<accession>A0A409Y002</accession>
<proteinExistence type="predicted"/>
<name>A0A409Y002_9AGAR</name>
<organism evidence="5 6">
    <name type="scientific">Gymnopilus dilepis</name>
    <dbReference type="NCBI Taxonomy" id="231916"/>
    <lineage>
        <taxon>Eukaryota</taxon>
        <taxon>Fungi</taxon>
        <taxon>Dikarya</taxon>
        <taxon>Basidiomycota</taxon>
        <taxon>Agaricomycotina</taxon>
        <taxon>Agaricomycetes</taxon>
        <taxon>Agaricomycetidae</taxon>
        <taxon>Agaricales</taxon>
        <taxon>Agaricineae</taxon>
        <taxon>Hymenogastraceae</taxon>
        <taxon>Gymnopilus</taxon>
    </lineage>
</organism>
<dbReference type="Pfam" id="PF12796">
    <property type="entry name" value="Ank_2"/>
    <property type="match status" value="2"/>
</dbReference>
<feature type="repeat" description="ANK" evidence="2">
    <location>
        <begin position="552"/>
        <end position="585"/>
    </location>
</feature>
<sequence>MSTEQRPKRSSFGVPSASPHFFTGASNIVLTQPTFNVADNIILSTLPNHSIERLREIADWLSSINFRTVQLDTHSKSTGGTGQWFLRSSEFQRWTSGQNDTLWVVGTPGTGKTILSAIVVDYLSNEFQANAGVAVVLGYFRYADAYAPFDILASLVKQLVELSPQLPPYVEEIYDEHKRKATRLSESGMLRLFAALTQHFTKVYVVLDALDEAPDLCKARILGGLLSLPIALFITSRPLDLTSVLPMNTVKVVLDTQTTGDIRLVASKSLDDIPRLHRLLKGDDLLRSHILDRLTVKSRGMFLTVTLQVEALSKCNTKNSLRNAAERLPSDLDDIYMDALRRIQDQEKDDADVAIRAIVWLTHALRSLKTIELQHALAISSDRKEFNDDDLIPTELLVSLCCGLVVIDEESEIVRLAHYTAYDFFKRHAPAYFQQPKTYITSKCIDYLSTFNFKDLAGADKRTLYNFLQRGNFLKYAYTYWGYHAHSCYDEDGPPKVVTELILGIPKYPFLVQPRAGWPIVEDFWPCHLAAFFGLIDVLPLTEGLQYWRTSRKRTPLILAAEQGHVEIVEYILSQGGVNVNAMDVSGRTALHEATLYSHEAIVRLLLSHRGLDINIKSRPGRTVLHEACRVGHEAIFRMLLSHPGVDVNAEGKSGRTALHEAAEMGHIVIIKELLSLPDIGVTAKDTFGNTALDEAIRYGREPVVKLLSDTCIYIEGQPTVVI</sequence>
<feature type="domain" description="GPI inositol-deacylase winged helix" evidence="3">
    <location>
        <begin position="353"/>
        <end position="425"/>
    </location>
</feature>
<keyword evidence="6" id="KW-1185">Reference proteome</keyword>
<keyword evidence="1" id="KW-0677">Repeat</keyword>
<dbReference type="OrthoDB" id="7464126at2759"/>
<reference evidence="5 6" key="1">
    <citation type="journal article" date="2018" name="Evol. Lett.">
        <title>Horizontal gene cluster transfer increased hallucinogenic mushroom diversity.</title>
        <authorList>
            <person name="Reynolds H.T."/>
            <person name="Vijayakumar V."/>
            <person name="Gluck-Thaler E."/>
            <person name="Korotkin H.B."/>
            <person name="Matheny P.B."/>
            <person name="Slot J.C."/>
        </authorList>
    </citation>
    <scope>NUCLEOTIDE SEQUENCE [LARGE SCALE GENOMIC DNA]</scope>
    <source>
        <strain evidence="5 6">SRW20</strain>
    </source>
</reference>
<dbReference type="InParanoid" id="A0A409Y002"/>
<evidence type="ECO:0000259" key="3">
    <source>
        <dbReference type="Pfam" id="PF22939"/>
    </source>
</evidence>
<dbReference type="Proteomes" id="UP000284706">
    <property type="component" value="Unassembled WGS sequence"/>
</dbReference>
<dbReference type="Pfam" id="PF24883">
    <property type="entry name" value="NPHP3_N"/>
    <property type="match status" value="1"/>
</dbReference>
<evidence type="ECO:0000259" key="4">
    <source>
        <dbReference type="Pfam" id="PF24883"/>
    </source>
</evidence>
<dbReference type="InterPro" id="IPR056884">
    <property type="entry name" value="NPHP3-like_N"/>
</dbReference>
<comment type="caution">
    <text evidence="5">The sequence shown here is derived from an EMBL/GenBank/DDBJ whole genome shotgun (WGS) entry which is preliminary data.</text>
</comment>
<dbReference type="SMART" id="SM00248">
    <property type="entry name" value="ANK"/>
    <property type="match status" value="5"/>
</dbReference>
<dbReference type="InterPro" id="IPR054471">
    <property type="entry name" value="GPIID_WHD"/>
</dbReference>
<feature type="repeat" description="ANK" evidence="2">
    <location>
        <begin position="620"/>
        <end position="653"/>
    </location>
</feature>
<dbReference type="STRING" id="231916.A0A409Y002"/>
<feature type="repeat" description="ANK" evidence="2">
    <location>
        <begin position="654"/>
        <end position="676"/>
    </location>
</feature>
<dbReference type="PANTHER" id="PTHR10039">
    <property type="entry name" value="AMELOGENIN"/>
    <property type="match status" value="1"/>
</dbReference>
<dbReference type="SUPFAM" id="SSF48403">
    <property type="entry name" value="Ankyrin repeat"/>
    <property type="match status" value="1"/>
</dbReference>
<evidence type="ECO:0000313" key="5">
    <source>
        <dbReference type="EMBL" id="PPQ96354.1"/>
    </source>
</evidence>
<dbReference type="InterPro" id="IPR036770">
    <property type="entry name" value="Ankyrin_rpt-contain_sf"/>
</dbReference>
<dbReference type="Gene3D" id="3.40.50.300">
    <property type="entry name" value="P-loop containing nucleotide triphosphate hydrolases"/>
    <property type="match status" value="1"/>
</dbReference>
<keyword evidence="2" id="KW-0040">ANK repeat</keyword>
<dbReference type="PANTHER" id="PTHR10039:SF15">
    <property type="entry name" value="NACHT DOMAIN-CONTAINING PROTEIN"/>
    <property type="match status" value="1"/>
</dbReference>
<dbReference type="InterPro" id="IPR027417">
    <property type="entry name" value="P-loop_NTPase"/>
</dbReference>
<dbReference type="Pfam" id="PF22939">
    <property type="entry name" value="WHD_GPIID"/>
    <property type="match status" value="1"/>
</dbReference>
<feature type="domain" description="Nephrocystin 3-like N-terminal" evidence="4">
    <location>
        <begin position="80"/>
        <end position="237"/>
    </location>
</feature>
<evidence type="ECO:0000256" key="2">
    <source>
        <dbReference type="PROSITE-ProRule" id="PRU00023"/>
    </source>
</evidence>
<dbReference type="PROSITE" id="PS50297">
    <property type="entry name" value="ANK_REP_REGION"/>
    <property type="match status" value="3"/>
</dbReference>
<gene>
    <name evidence="5" type="ORF">CVT26_005041</name>
</gene>
<feature type="repeat" description="ANK" evidence="2">
    <location>
        <begin position="586"/>
        <end position="619"/>
    </location>
</feature>
<evidence type="ECO:0000313" key="6">
    <source>
        <dbReference type="Proteomes" id="UP000284706"/>
    </source>
</evidence>
<dbReference type="Gene3D" id="1.25.40.20">
    <property type="entry name" value="Ankyrin repeat-containing domain"/>
    <property type="match status" value="2"/>
</dbReference>
<dbReference type="SUPFAM" id="SSF52540">
    <property type="entry name" value="P-loop containing nucleoside triphosphate hydrolases"/>
    <property type="match status" value="1"/>
</dbReference>
<dbReference type="AlphaFoldDB" id="A0A409Y002"/>
<dbReference type="InterPro" id="IPR002110">
    <property type="entry name" value="Ankyrin_rpt"/>
</dbReference>
<protein>
    <submittedName>
        <fullName evidence="5">Uncharacterized protein</fullName>
    </submittedName>
</protein>
<dbReference type="PROSITE" id="PS50088">
    <property type="entry name" value="ANK_REPEAT"/>
    <property type="match status" value="4"/>
</dbReference>
<dbReference type="EMBL" id="NHYE01001377">
    <property type="protein sequence ID" value="PPQ96354.1"/>
    <property type="molecule type" value="Genomic_DNA"/>
</dbReference>